<name>A0ACA9NNX1_9GLOM</name>
<sequence length="666" mass="76014">MSTDRILIKKSKVTLSQPPVAIGRGAMGEVYLATFQNKLVVVKKSHRDMDLLLKEYSNYLKLRNHNNILKFYGVIRDDKYTFSLVLEYASNGNLSSYLKTHTVDWKFKAGVCRDIAMGLMHCHDNNVLHFDLKPENILLDKSLIPKLADFGISKTKSRMVLDNGKAGGTLNYVAPERVCRDLKMRELFENHPKLSDIYSYGLILWSVAKDGEHPYEGMDDDEIKEQKRNQDSMLLLIKQLPNTTPSEYCQLILDLTKYNPGERFDLAVARLELEDLFDDDHDDKEKDANMADYLSIDYLEPDEDDEAMSAYNYSDTSSNRASTSTSIETPIDSDKDLGLGKAGIEVSNEIKSPIDGNYRHDNKQHIFRKGSVDSYNRRRDSLEMNSRSISSTTYYQPSSNESGAYHRHSISDPSSNEPTRTEMIIDKYPPRIRVNVDYQALPNDSPTTPQIPPFERSLLISKPELSIMEDVLSICDNWERFTDDIMLKKLSILCREKRMKPKDIYEIFEANPSGSPDYYFVLGFFSEHGFGMAQNPQMAFEFYSKAAETRNSRGEVYVGWCYFKGMGTTKNPLKAFQYFQRAANRGCVSAYNNVGWCHDIGFGTACDPYKAFEFFKASAERGHATAQCRVGVCYQFGRGTVKDLEKALEWYTKAADNGHETAKKRV</sequence>
<gene>
    <name evidence="1" type="ORF">RPERSI_LOCUS8596</name>
</gene>
<dbReference type="EMBL" id="CAJVQC010015640">
    <property type="protein sequence ID" value="CAG8669113.1"/>
    <property type="molecule type" value="Genomic_DNA"/>
</dbReference>
<accession>A0ACA9NNX1</accession>
<protein>
    <submittedName>
        <fullName evidence="1">25522_t:CDS:1</fullName>
    </submittedName>
</protein>
<organism evidence="1 2">
    <name type="scientific">Racocetra persica</name>
    <dbReference type="NCBI Taxonomy" id="160502"/>
    <lineage>
        <taxon>Eukaryota</taxon>
        <taxon>Fungi</taxon>
        <taxon>Fungi incertae sedis</taxon>
        <taxon>Mucoromycota</taxon>
        <taxon>Glomeromycotina</taxon>
        <taxon>Glomeromycetes</taxon>
        <taxon>Diversisporales</taxon>
        <taxon>Gigasporaceae</taxon>
        <taxon>Racocetra</taxon>
    </lineage>
</organism>
<comment type="caution">
    <text evidence="1">The sequence shown here is derived from an EMBL/GenBank/DDBJ whole genome shotgun (WGS) entry which is preliminary data.</text>
</comment>
<proteinExistence type="predicted"/>
<evidence type="ECO:0000313" key="2">
    <source>
        <dbReference type="Proteomes" id="UP000789920"/>
    </source>
</evidence>
<dbReference type="Proteomes" id="UP000789920">
    <property type="component" value="Unassembled WGS sequence"/>
</dbReference>
<feature type="non-terminal residue" evidence="1">
    <location>
        <position position="666"/>
    </location>
</feature>
<reference evidence="1" key="1">
    <citation type="submission" date="2021-06" db="EMBL/GenBank/DDBJ databases">
        <authorList>
            <person name="Kallberg Y."/>
            <person name="Tangrot J."/>
            <person name="Rosling A."/>
        </authorList>
    </citation>
    <scope>NUCLEOTIDE SEQUENCE</scope>
    <source>
        <strain evidence="1">MA461A</strain>
    </source>
</reference>
<evidence type="ECO:0000313" key="1">
    <source>
        <dbReference type="EMBL" id="CAG8669113.1"/>
    </source>
</evidence>
<keyword evidence="2" id="KW-1185">Reference proteome</keyword>